<dbReference type="Pfam" id="PF13561">
    <property type="entry name" value="adh_short_C2"/>
    <property type="match status" value="1"/>
</dbReference>
<dbReference type="InterPro" id="IPR036291">
    <property type="entry name" value="NAD(P)-bd_dom_sf"/>
</dbReference>
<evidence type="ECO:0000256" key="2">
    <source>
        <dbReference type="ARBA" id="ARBA00022857"/>
    </source>
</evidence>
<dbReference type="RefSeq" id="XP_033681229.1">
    <property type="nucleotide sequence ID" value="XM_033836144.1"/>
</dbReference>
<organism evidence="3 4">
    <name type="scientific">Trematosphaeria pertusa</name>
    <dbReference type="NCBI Taxonomy" id="390896"/>
    <lineage>
        <taxon>Eukaryota</taxon>
        <taxon>Fungi</taxon>
        <taxon>Dikarya</taxon>
        <taxon>Ascomycota</taxon>
        <taxon>Pezizomycotina</taxon>
        <taxon>Dothideomycetes</taxon>
        <taxon>Pleosporomycetidae</taxon>
        <taxon>Pleosporales</taxon>
        <taxon>Massarineae</taxon>
        <taxon>Trematosphaeriaceae</taxon>
        <taxon>Trematosphaeria</taxon>
    </lineage>
</organism>
<dbReference type="Gene3D" id="3.40.50.720">
    <property type="entry name" value="NAD(P)-binding Rossmann-like Domain"/>
    <property type="match status" value="1"/>
</dbReference>
<dbReference type="SUPFAM" id="SSF51735">
    <property type="entry name" value="NAD(P)-binding Rossmann-fold domains"/>
    <property type="match status" value="1"/>
</dbReference>
<dbReference type="PANTHER" id="PTHR42760:SF124">
    <property type="entry name" value="SHORT-CHAIN DEHYDROGENASE_REDUCTASE"/>
    <property type="match status" value="1"/>
</dbReference>
<dbReference type="InterPro" id="IPR002347">
    <property type="entry name" value="SDR_fam"/>
</dbReference>
<dbReference type="GeneID" id="54589474"/>
<evidence type="ECO:0000313" key="3">
    <source>
        <dbReference type="EMBL" id="KAF2246225.1"/>
    </source>
</evidence>
<dbReference type="OrthoDB" id="417891at2759"/>
<dbReference type="PANTHER" id="PTHR42760">
    <property type="entry name" value="SHORT-CHAIN DEHYDROGENASES/REDUCTASES FAMILY MEMBER"/>
    <property type="match status" value="1"/>
</dbReference>
<sequence length="265" mass="28085">MPNQRLLNRIAIVTGSSQGIGREICNQFFEEGAQLVCADLRPTGQGEEVPTHDWIVQKGGKAIFVKTDVSNADDWKALIANTVEEYGRLDILVNNAGICTEANNPQPIDEVDEAAFDAHLKINTRGVFLGCKYAVQQMKKQEPHACGLRGWIVNFASMVANIGMPAGYTASKGAVAAMTKTIALDVAKQGIVANSICPGFTQTAMLDNALGGALSSARDAVLAALPRGRFGEARDHARAAVYLASDDAAWVTGVNLNVDGGLTAQ</sequence>
<dbReference type="EMBL" id="ML987199">
    <property type="protein sequence ID" value="KAF2246225.1"/>
    <property type="molecule type" value="Genomic_DNA"/>
</dbReference>
<keyword evidence="2" id="KW-0521">NADP</keyword>
<gene>
    <name evidence="3" type="ORF">BU26DRAFT_64803</name>
</gene>
<reference evidence="3" key="1">
    <citation type="journal article" date="2020" name="Stud. Mycol.">
        <title>101 Dothideomycetes genomes: a test case for predicting lifestyles and emergence of pathogens.</title>
        <authorList>
            <person name="Haridas S."/>
            <person name="Albert R."/>
            <person name="Binder M."/>
            <person name="Bloem J."/>
            <person name="Labutti K."/>
            <person name="Salamov A."/>
            <person name="Andreopoulos B."/>
            <person name="Baker S."/>
            <person name="Barry K."/>
            <person name="Bills G."/>
            <person name="Bluhm B."/>
            <person name="Cannon C."/>
            <person name="Castanera R."/>
            <person name="Culley D."/>
            <person name="Daum C."/>
            <person name="Ezra D."/>
            <person name="Gonzalez J."/>
            <person name="Henrissat B."/>
            <person name="Kuo A."/>
            <person name="Liang C."/>
            <person name="Lipzen A."/>
            <person name="Lutzoni F."/>
            <person name="Magnuson J."/>
            <person name="Mondo S."/>
            <person name="Nolan M."/>
            <person name="Ohm R."/>
            <person name="Pangilinan J."/>
            <person name="Park H.-J."/>
            <person name="Ramirez L."/>
            <person name="Alfaro M."/>
            <person name="Sun H."/>
            <person name="Tritt A."/>
            <person name="Yoshinaga Y."/>
            <person name="Zwiers L.-H."/>
            <person name="Turgeon B."/>
            <person name="Goodwin S."/>
            <person name="Spatafora J."/>
            <person name="Crous P."/>
            <person name="Grigoriev I."/>
        </authorList>
    </citation>
    <scope>NUCLEOTIDE SEQUENCE</scope>
    <source>
        <strain evidence="3">CBS 122368</strain>
    </source>
</reference>
<dbReference type="GO" id="GO:0016616">
    <property type="term" value="F:oxidoreductase activity, acting on the CH-OH group of donors, NAD or NADP as acceptor"/>
    <property type="evidence" value="ECO:0007669"/>
    <property type="project" value="TreeGrafter"/>
</dbReference>
<dbReference type="AlphaFoldDB" id="A0A6A6I6T0"/>
<evidence type="ECO:0000313" key="4">
    <source>
        <dbReference type="Proteomes" id="UP000800094"/>
    </source>
</evidence>
<dbReference type="FunFam" id="3.40.50.720:FF:000084">
    <property type="entry name" value="Short-chain dehydrogenase reductase"/>
    <property type="match status" value="1"/>
</dbReference>
<dbReference type="PRINTS" id="PR00081">
    <property type="entry name" value="GDHRDH"/>
</dbReference>
<dbReference type="NCBIfam" id="NF005559">
    <property type="entry name" value="PRK07231.1"/>
    <property type="match status" value="1"/>
</dbReference>
<dbReference type="CDD" id="cd05233">
    <property type="entry name" value="SDR_c"/>
    <property type="match status" value="1"/>
</dbReference>
<accession>A0A6A6I6T0</accession>
<comment type="similarity">
    <text evidence="1">Belongs to the short-chain dehydrogenases/reductases (SDR) family.</text>
</comment>
<protein>
    <submittedName>
        <fullName evidence="3">NAD(P)-binding protein</fullName>
    </submittedName>
</protein>
<evidence type="ECO:0000256" key="1">
    <source>
        <dbReference type="ARBA" id="ARBA00006484"/>
    </source>
</evidence>
<proteinExistence type="inferred from homology"/>
<dbReference type="Proteomes" id="UP000800094">
    <property type="component" value="Unassembled WGS sequence"/>
</dbReference>
<name>A0A6A6I6T0_9PLEO</name>
<dbReference type="PRINTS" id="PR00080">
    <property type="entry name" value="SDRFAMILY"/>
</dbReference>
<keyword evidence="4" id="KW-1185">Reference proteome</keyword>